<keyword evidence="1 2" id="KW-0812">Transmembrane</keyword>
<dbReference type="VEuPathDB" id="ToxoDB:TGDOM2_319988"/>
<protein>
    <submittedName>
        <fullName evidence="2">Putative transmembrane protein</fullName>
    </submittedName>
</protein>
<gene>
    <name evidence="2" type="ORF">TGDOM2_319988</name>
</gene>
<keyword evidence="1" id="KW-0472">Membrane</keyword>
<keyword evidence="1" id="KW-1133">Transmembrane helix</keyword>
<dbReference type="AlphaFoldDB" id="A0A086J9I9"/>
<name>A0A086J9I9_TOXGO</name>
<comment type="caution">
    <text evidence="2">The sequence shown here is derived from an EMBL/GenBank/DDBJ whole genome shotgun (WGS) entry which is preliminary data.</text>
</comment>
<sequence>MLFTSTTIVEDINLETFDTISTACLTIGVLVTAVALVVALILLATLTAKQKLLIVEKETLVEECKTSEWLSDQTRLFVQALLSGESALGSAAPSSLLGRPRSD</sequence>
<proteinExistence type="predicted"/>
<organism evidence="2 3">
    <name type="scientific">Toxoplasma gondii GAB2-2007-GAL-DOM2</name>
    <dbReference type="NCBI Taxonomy" id="1130820"/>
    <lineage>
        <taxon>Eukaryota</taxon>
        <taxon>Sar</taxon>
        <taxon>Alveolata</taxon>
        <taxon>Apicomplexa</taxon>
        <taxon>Conoidasida</taxon>
        <taxon>Coccidia</taxon>
        <taxon>Eucoccidiorida</taxon>
        <taxon>Eimeriorina</taxon>
        <taxon>Sarcocystidae</taxon>
        <taxon>Toxoplasma</taxon>
    </lineage>
</organism>
<dbReference type="Proteomes" id="UP000028837">
    <property type="component" value="Unassembled WGS sequence"/>
</dbReference>
<evidence type="ECO:0000313" key="3">
    <source>
        <dbReference type="Proteomes" id="UP000028837"/>
    </source>
</evidence>
<reference evidence="2 3" key="1">
    <citation type="submission" date="2014-02" db="EMBL/GenBank/DDBJ databases">
        <authorList>
            <person name="Sibley D."/>
            <person name="Venepally P."/>
            <person name="Karamycheva S."/>
            <person name="Hadjithomas M."/>
            <person name="Khan A."/>
            <person name="Brunk B."/>
            <person name="Roos D."/>
            <person name="Caler E."/>
            <person name="Lorenzi H."/>
        </authorList>
    </citation>
    <scope>NUCLEOTIDE SEQUENCE [LARGE SCALE GENOMIC DNA]</scope>
    <source>
        <strain evidence="2 3">GAB2-2007-GAL-DOM2</strain>
    </source>
</reference>
<feature type="transmembrane region" description="Helical" evidence="1">
    <location>
        <begin position="20"/>
        <end position="44"/>
    </location>
</feature>
<dbReference type="EMBL" id="AHZU02001863">
    <property type="protein sequence ID" value="KFG28807.1"/>
    <property type="molecule type" value="Genomic_DNA"/>
</dbReference>
<accession>A0A086J9I9</accession>
<evidence type="ECO:0000313" key="2">
    <source>
        <dbReference type="EMBL" id="KFG28807.1"/>
    </source>
</evidence>
<evidence type="ECO:0000256" key="1">
    <source>
        <dbReference type="SAM" id="Phobius"/>
    </source>
</evidence>